<dbReference type="Proteomes" id="UP000076632">
    <property type="component" value="Unassembled WGS sequence"/>
</dbReference>
<evidence type="ECO:0000256" key="1">
    <source>
        <dbReference type="SAM" id="MobiDB-lite"/>
    </source>
</evidence>
<feature type="compositionally biased region" description="Basic and acidic residues" evidence="1">
    <location>
        <begin position="113"/>
        <end position="124"/>
    </location>
</feature>
<dbReference type="InParanoid" id="A0A161TC17"/>
<name>A0A161TC17_XYLHT</name>
<accession>A0A161TC17</accession>
<evidence type="ECO:0000313" key="2">
    <source>
        <dbReference type="EMBL" id="KZF23277.1"/>
    </source>
</evidence>
<dbReference type="RefSeq" id="XP_018188832.1">
    <property type="nucleotide sequence ID" value="XM_018330981.1"/>
</dbReference>
<dbReference type="EMBL" id="KV407457">
    <property type="protein sequence ID" value="KZF23277.1"/>
    <property type="molecule type" value="Genomic_DNA"/>
</dbReference>
<protein>
    <submittedName>
        <fullName evidence="2">Uncharacterized protein</fullName>
    </submittedName>
</protein>
<feature type="region of interest" description="Disordered" evidence="1">
    <location>
        <begin position="1"/>
        <end position="124"/>
    </location>
</feature>
<dbReference type="AlphaFoldDB" id="A0A161TC17"/>
<organism evidence="2 3">
    <name type="scientific">Xylona heveae (strain CBS 132557 / TC161)</name>
    <dbReference type="NCBI Taxonomy" id="1328760"/>
    <lineage>
        <taxon>Eukaryota</taxon>
        <taxon>Fungi</taxon>
        <taxon>Dikarya</taxon>
        <taxon>Ascomycota</taxon>
        <taxon>Pezizomycotina</taxon>
        <taxon>Xylonomycetes</taxon>
        <taxon>Xylonales</taxon>
        <taxon>Xylonaceae</taxon>
        <taxon>Xylona</taxon>
    </lineage>
</organism>
<feature type="compositionally biased region" description="Basic and acidic residues" evidence="1">
    <location>
        <begin position="79"/>
        <end position="91"/>
    </location>
</feature>
<proteinExistence type="predicted"/>
<dbReference type="OrthoDB" id="5395727at2759"/>
<keyword evidence="3" id="KW-1185">Reference proteome</keyword>
<sequence>MATGLAAGTTGLTSGNDEFVASPSSSAEPGAQPMNISGEAARRVTSTESTGSEDPFAAQREPGDTLGDMAGSPPAGGRKSQDRRMSKEWDASKVPPSRFQKREGSIFATQGSRDAHVGRQDRDKSFFDKLKEKVLHSGR</sequence>
<evidence type="ECO:0000313" key="3">
    <source>
        <dbReference type="Proteomes" id="UP000076632"/>
    </source>
</evidence>
<reference evidence="2 3" key="1">
    <citation type="journal article" date="2016" name="Fungal Biol.">
        <title>The genome of Xylona heveae provides a window into fungal endophytism.</title>
        <authorList>
            <person name="Gazis R."/>
            <person name="Kuo A."/>
            <person name="Riley R."/>
            <person name="LaButti K."/>
            <person name="Lipzen A."/>
            <person name="Lin J."/>
            <person name="Amirebrahimi M."/>
            <person name="Hesse C.N."/>
            <person name="Spatafora J.W."/>
            <person name="Henrissat B."/>
            <person name="Hainaut M."/>
            <person name="Grigoriev I.V."/>
            <person name="Hibbett D.S."/>
        </authorList>
    </citation>
    <scope>NUCLEOTIDE SEQUENCE [LARGE SCALE GENOMIC DNA]</scope>
    <source>
        <strain evidence="2 3">TC161</strain>
    </source>
</reference>
<dbReference type="GeneID" id="28896118"/>
<feature type="compositionally biased region" description="Low complexity" evidence="1">
    <location>
        <begin position="1"/>
        <end position="13"/>
    </location>
</feature>
<gene>
    <name evidence="2" type="ORF">L228DRAFT_237857</name>
</gene>